<feature type="region of interest" description="Disordered" evidence="1">
    <location>
        <begin position="39"/>
        <end position="100"/>
    </location>
</feature>
<dbReference type="Proteomes" id="UP000034032">
    <property type="component" value="Unassembled WGS sequence"/>
</dbReference>
<feature type="chain" id="PRO_5002538756" description="PEGA domain-containing protein" evidence="2">
    <location>
        <begin position="24"/>
        <end position="247"/>
    </location>
</feature>
<comment type="caution">
    <text evidence="4">The sequence shown here is derived from an EMBL/GenBank/DDBJ whole genome shotgun (WGS) entry which is preliminary data.</text>
</comment>
<evidence type="ECO:0000256" key="2">
    <source>
        <dbReference type="SAM" id="SignalP"/>
    </source>
</evidence>
<dbReference type="InterPro" id="IPR013229">
    <property type="entry name" value="PEGA"/>
</dbReference>
<dbReference type="Pfam" id="PF08308">
    <property type="entry name" value="PEGA"/>
    <property type="match status" value="1"/>
</dbReference>
<sequence length="247" mass="27609">MRKSVLLLSSLFFVLSVSTLVYAKARDYESIFSAGYGSGNIQAVPRQDPPPPPRTLPPSGGSSGGSDPDRGSAGKRTGENNRGRDRDNSPVNGRAIPRSQPPRVYIQRDPIYFGYGQNLCWPRSYYDRNYYGYDPRCDPYFWRHPHSSPRIRYVYSPGNSRPAVPEAPVMGSIRLRVNPKTASVLINGVLMGIVDEFDGLTNHLKLEPGLYQLEIRADGYKVFSKELRVVGGKTVTERATLQKVQKK</sequence>
<dbReference type="EMBL" id="LCJR01000022">
    <property type="protein sequence ID" value="KKT81314.1"/>
    <property type="molecule type" value="Genomic_DNA"/>
</dbReference>
<evidence type="ECO:0000313" key="4">
    <source>
        <dbReference type="EMBL" id="KKT81314.1"/>
    </source>
</evidence>
<feature type="signal peptide" evidence="2">
    <location>
        <begin position="1"/>
        <end position="23"/>
    </location>
</feature>
<evidence type="ECO:0000259" key="3">
    <source>
        <dbReference type="Pfam" id="PF08308"/>
    </source>
</evidence>
<proteinExistence type="predicted"/>
<keyword evidence="2" id="KW-0732">Signal</keyword>
<name>A0A0G1NAS6_9BACT</name>
<gene>
    <name evidence="4" type="ORF">UW79_C0022G0029</name>
</gene>
<accession>A0A0G1NAS6</accession>
<feature type="compositionally biased region" description="Basic and acidic residues" evidence="1">
    <location>
        <begin position="67"/>
        <end position="88"/>
    </location>
</feature>
<feature type="domain" description="PEGA" evidence="3">
    <location>
        <begin position="171"/>
        <end position="244"/>
    </location>
</feature>
<protein>
    <recommendedName>
        <fullName evidence="3">PEGA domain-containing protein</fullName>
    </recommendedName>
</protein>
<dbReference type="AlphaFoldDB" id="A0A0G1NAS6"/>
<feature type="compositionally biased region" description="Pro residues" evidence="1">
    <location>
        <begin position="47"/>
        <end position="56"/>
    </location>
</feature>
<evidence type="ECO:0000313" key="5">
    <source>
        <dbReference type="Proteomes" id="UP000034032"/>
    </source>
</evidence>
<reference evidence="4 5" key="1">
    <citation type="journal article" date="2015" name="Nature">
        <title>rRNA introns, odd ribosomes, and small enigmatic genomes across a large radiation of phyla.</title>
        <authorList>
            <person name="Brown C.T."/>
            <person name="Hug L.A."/>
            <person name="Thomas B.C."/>
            <person name="Sharon I."/>
            <person name="Castelle C.J."/>
            <person name="Singh A."/>
            <person name="Wilkins M.J."/>
            <person name="Williams K.H."/>
            <person name="Banfield J.F."/>
        </authorList>
    </citation>
    <scope>NUCLEOTIDE SEQUENCE [LARGE SCALE GENOMIC DNA]</scope>
</reference>
<organism evidence="4 5">
    <name type="scientific">Candidatus Yanofskybacteria bacterium GW2011_GWA2_44_9</name>
    <dbReference type="NCBI Taxonomy" id="1619025"/>
    <lineage>
        <taxon>Bacteria</taxon>
        <taxon>Candidatus Yanofskyibacteriota</taxon>
    </lineage>
</organism>
<evidence type="ECO:0000256" key="1">
    <source>
        <dbReference type="SAM" id="MobiDB-lite"/>
    </source>
</evidence>